<evidence type="ECO:0000313" key="3">
    <source>
        <dbReference type="Proteomes" id="UP001189429"/>
    </source>
</evidence>
<proteinExistence type="predicted"/>
<keyword evidence="3" id="KW-1185">Reference proteome</keyword>
<evidence type="ECO:0000256" key="1">
    <source>
        <dbReference type="SAM" id="MobiDB-lite"/>
    </source>
</evidence>
<reference evidence="2" key="1">
    <citation type="submission" date="2023-10" db="EMBL/GenBank/DDBJ databases">
        <authorList>
            <person name="Chen Y."/>
            <person name="Shah S."/>
            <person name="Dougan E. K."/>
            <person name="Thang M."/>
            <person name="Chan C."/>
        </authorList>
    </citation>
    <scope>NUCLEOTIDE SEQUENCE [LARGE SCALE GENOMIC DNA]</scope>
</reference>
<gene>
    <name evidence="2" type="ORF">PCOR1329_LOCUS28205</name>
</gene>
<evidence type="ECO:0000313" key="2">
    <source>
        <dbReference type="EMBL" id="CAK0829181.1"/>
    </source>
</evidence>
<dbReference type="Proteomes" id="UP001189429">
    <property type="component" value="Unassembled WGS sequence"/>
</dbReference>
<organism evidence="2 3">
    <name type="scientific">Prorocentrum cordatum</name>
    <dbReference type="NCBI Taxonomy" id="2364126"/>
    <lineage>
        <taxon>Eukaryota</taxon>
        <taxon>Sar</taxon>
        <taxon>Alveolata</taxon>
        <taxon>Dinophyceae</taxon>
        <taxon>Prorocentrales</taxon>
        <taxon>Prorocentraceae</taxon>
        <taxon>Prorocentrum</taxon>
    </lineage>
</organism>
<feature type="region of interest" description="Disordered" evidence="1">
    <location>
        <begin position="27"/>
        <end position="53"/>
    </location>
</feature>
<protein>
    <submittedName>
        <fullName evidence="2">Uncharacterized protein</fullName>
    </submittedName>
</protein>
<accession>A0ABN9SBJ1</accession>
<sequence>MVKGACGLSKRMSRGSTSWARFASRNSLGRMMPANPAASSTAIRGHPHKRQRPVKALRTTSGIAMWWFPGSRATHWYPRSHAAPSSFLSSGAREATAFTASANLL</sequence>
<comment type="caution">
    <text evidence="2">The sequence shown here is derived from an EMBL/GenBank/DDBJ whole genome shotgun (WGS) entry which is preliminary data.</text>
</comment>
<dbReference type="EMBL" id="CAUYUJ010010358">
    <property type="protein sequence ID" value="CAK0829181.1"/>
    <property type="molecule type" value="Genomic_DNA"/>
</dbReference>
<name>A0ABN9SBJ1_9DINO</name>